<dbReference type="InterPro" id="IPR032474">
    <property type="entry name" value="Argonaute_N"/>
</dbReference>
<dbReference type="Gene3D" id="3.30.420.10">
    <property type="entry name" value="Ribonuclease H-like superfamily/Ribonuclease H"/>
    <property type="match status" value="1"/>
</dbReference>
<dbReference type="CDD" id="cd04657">
    <property type="entry name" value="Piwi_ago-like"/>
    <property type="match status" value="1"/>
</dbReference>
<dbReference type="InterPro" id="IPR003165">
    <property type="entry name" value="Piwi"/>
</dbReference>
<dbReference type="EMBL" id="JANPWZ010002971">
    <property type="protein sequence ID" value="KAJ3554942.1"/>
    <property type="molecule type" value="Genomic_DNA"/>
</dbReference>
<comment type="similarity">
    <text evidence="1">Belongs to the argonaute family.</text>
</comment>
<dbReference type="InterPro" id="IPR032472">
    <property type="entry name" value="ArgoL2"/>
</dbReference>
<dbReference type="Gene3D" id="3.40.50.2300">
    <property type="match status" value="1"/>
</dbReference>
<proteinExistence type="inferred from homology"/>
<dbReference type="AlphaFoldDB" id="A0A9W8TGR9"/>
<reference evidence="5" key="1">
    <citation type="submission" date="2022-07" db="EMBL/GenBank/DDBJ databases">
        <title>Genome Sequence of Xylaria arbuscula.</title>
        <authorList>
            <person name="Buettner E."/>
        </authorList>
    </citation>
    <scope>NUCLEOTIDE SEQUENCE</scope>
    <source>
        <strain evidence="5">VT107</strain>
    </source>
</reference>
<dbReference type="Pfam" id="PF08699">
    <property type="entry name" value="ArgoL1"/>
    <property type="match status" value="1"/>
</dbReference>
<dbReference type="Pfam" id="PF16487">
    <property type="entry name" value="ArgoMid"/>
    <property type="match status" value="1"/>
</dbReference>
<comment type="caution">
    <text evidence="5">The sequence shown here is derived from an EMBL/GenBank/DDBJ whole genome shotgun (WGS) entry which is preliminary data.</text>
</comment>
<feature type="domain" description="PAZ" evidence="3">
    <location>
        <begin position="353"/>
        <end position="463"/>
    </location>
</feature>
<dbReference type="SMART" id="SM01163">
    <property type="entry name" value="DUF1785"/>
    <property type="match status" value="1"/>
</dbReference>
<dbReference type="InterPro" id="IPR045246">
    <property type="entry name" value="Piwi_ago-like"/>
</dbReference>
<dbReference type="SMART" id="SM00949">
    <property type="entry name" value="PAZ"/>
    <property type="match status" value="1"/>
</dbReference>
<dbReference type="Pfam" id="PF16488">
    <property type="entry name" value="ArgoL2"/>
    <property type="match status" value="1"/>
</dbReference>
<evidence type="ECO:0000256" key="1">
    <source>
        <dbReference type="RuleBase" id="RU361178"/>
    </source>
</evidence>
<dbReference type="Pfam" id="PF02171">
    <property type="entry name" value="Piwi"/>
    <property type="match status" value="1"/>
</dbReference>
<dbReference type="CDD" id="cd02846">
    <property type="entry name" value="PAZ_argonaute_like"/>
    <property type="match status" value="1"/>
</dbReference>
<evidence type="ECO:0000259" key="3">
    <source>
        <dbReference type="PROSITE" id="PS50821"/>
    </source>
</evidence>
<evidence type="ECO:0000259" key="4">
    <source>
        <dbReference type="PROSITE" id="PS50822"/>
    </source>
</evidence>
<feature type="compositionally biased region" description="Polar residues" evidence="2">
    <location>
        <begin position="1"/>
        <end position="12"/>
    </location>
</feature>
<gene>
    <name evidence="5" type="ORF">NPX13_g10475</name>
</gene>
<feature type="compositionally biased region" description="Low complexity" evidence="2">
    <location>
        <begin position="30"/>
        <end position="53"/>
    </location>
</feature>
<evidence type="ECO:0000256" key="2">
    <source>
        <dbReference type="SAM" id="MobiDB-lite"/>
    </source>
</evidence>
<dbReference type="Proteomes" id="UP001148614">
    <property type="component" value="Unassembled WGS sequence"/>
</dbReference>
<dbReference type="Gene3D" id="2.170.260.10">
    <property type="entry name" value="paz domain"/>
    <property type="match status" value="1"/>
</dbReference>
<accession>A0A9W8TGR9</accession>
<dbReference type="InterPro" id="IPR032473">
    <property type="entry name" value="Argonaute_Mid_dom"/>
</dbReference>
<evidence type="ECO:0008006" key="7">
    <source>
        <dbReference type="Google" id="ProtNLM"/>
    </source>
</evidence>
<dbReference type="SMART" id="SM00950">
    <property type="entry name" value="Piwi"/>
    <property type="match status" value="1"/>
</dbReference>
<protein>
    <recommendedName>
        <fullName evidence="7">Piwi domain-containing protein</fullName>
    </recommendedName>
</protein>
<dbReference type="Pfam" id="PF02170">
    <property type="entry name" value="PAZ"/>
    <property type="match status" value="1"/>
</dbReference>
<dbReference type="InterPro" id="IPR014811">
    <property type="entry name" value="ArgoL1"/>
</dbReference>
<dbReference type="InterPro" id="IPR036085">
    <property type="entry name" value="PAZ_dom_sf"/>
</dbReference>
<dbReference type="VEuPathDB" id="FungiDB:F4678DRAFT_199972"/>
<dbReference type="InterPro" id="IPR036397">
    <property type="entry name" value="RNaseH_sf"/>
</dbReference>
<feature type="region of interest" description="Disordered" evidence="2">
    <location>
        <begin position="1"/>
        <end position="67"/>
    </location>
</feature>
<evidence type="ECO:0000313" key="6">
    <source>
        <dbReference type="Proteomes" id="UP001148614"/>
    </source>
</evidence>
<organism evidence="5 6">
    <name type="scientific">Xylaria arbuscula</name>
    <dbReference type="NCBI Taxonomy" id="114810"/>
    <lineage>
        <taxon>Eukaryota</taxon>
        <taxon>Fungi</taxon>
        <taxon>Dikarya</taxon>
        <taxon>Ascomycota</taxon>
        <taxon>Pezizomycotina</taxon>
        <taxon>Sordariomycetes</taxon>
        <taxon>Xylariomycetidae</taxon>
        <taxon>Xylariales</taxon>
        <taxon>Xylariaceae</taxon>
        <taxon>Xylaria</taxon>
    </lineage>
</organism>
<dbReference type="SUPFAM" id="SSF101690">
    <property type="entry name" value="PAZ domain"/>
    <property type="match status" value="1"/>
</dbReference>
<dbReference type="Pfam" id="PF16486">
    <property type="entry name" value="ArgoN"/>
    <property type="match status" value="1"/>
</dbReference>
<dbReference type="PANTHER" id="PTHR22891">
    <property type="entry name" value="EUKARYOTIC TRANSLATION INITIATION FACTOR 2C"/>
    <property type="match status" value="1"/>
</dbReference>
<dbReference type="SUPFAM" id="SSF53098">
    <property type="entry name" value="Ribonuclease H-like"/>
    <property type="match status" value="1"/>
</dbReference>
<dbReference type="InterPro" id="IPR012337">
    <property type="entry name" value="RNaseH-like_sf"/>
</dbReference>
<sequence>MAESKNTGSNAAPRNPTLERVAGLDGASDAPRGSAAGSHRGSAAGSRAGSPPRQSHAAAGDAKPLGYDPARELTEAEREVLMVGKRIDLPIEAFIRGTSKGRFTTRPGFNTSGKPIEVALNIFAVENFTDKKVYQYDVSISPVPKTESKGLIKKIWYSPSVQEALAKAGGMWLYDGNKLAWSSKEISRNELRATADLDAHKPSNKRVGNSGLYYLRVTQTAVINLSYLLNYLEGRVGWDNHVLECMNFFDHCMRQTPSEKMISIRRNVYPKDTQSFPLGSIVEAYKGFYSAIRLAEGNRLMINVDTANTAFWQTRTVSHVAHRMYNAHKSEWSSGDMSKLAADLRPVKRTDDKKITFYAESEAFMVLRRLRKLKFVVTHRGKMNEQKIYTIKQIMFDKKYGADGAIASKVTFNKKLPDGTQKEISVYDHYKEQYNVRLVNERLPLIETTRGGFFPMELCNVADYQRYPFKLDPDQTAQMIKFAVTRPPQRRKDIMEGVKRLNFSNDPYLKAFGIKVSGDMHKTKARLLQYPDIAFGGNAKLCPRYEGRWDLRGKRFLEPNQKAITSWGFVVCGNSCTKEDAEAFASKFTQTYRNHGGNIQAPLHVIQVPYSVGNYGEICLAAWNQIGNKFKQFPQLLFFVVSNKNQLVYERIKKSMDCRFVCPSQVLQGGQVKKANAQYMSNVAMKVNAKLGGVTCKVASQVQPFKVPTMMIGVDVSHAAPGSSMASMAAMTVSMDRNATRYAASCEVNGWRVELLQSTTCHTLFPRLLRHWIKIHKTFPQHVYYFRDGVAEGSFQGVIEDEMGEIRRAFRDCNAGNPKITVIIATKRHHIRFFPQQGDKNGNPLPGTLVERDATHPRHFDFYLCSHVAIQGTARPVHYQVIYDDANVKPDELQKLLYEQCYQYARSTTPVSLHPAIYYAHVASNRARSHEDINASQREYAGGKEGHPTAKHSSQVYSGQENLSEPKPLIPMSNKTVQADRIEFMNTTMCSFALYPALNAYICVLHFLPVSGPIDDKVAIRLVAEDLS</sequence>
<feature type="domain" description="Piwi" evidence="4">
    <location>
        <begin position="636"/>
        <end position="932"/>
    </location>
</feature>
<dbReference type="PROSITE" id="PS50821">
    <property type="entry name" value="PAZ"/>
    <property type="match status" value="1"/>
</dbReference>
<dbReference type="GO" id="GO:0003723">
    <property type="term" value="F:RNA binding"/>
    <property type="evidence" value="ECO:0007669"/>
    <property type="project" value="InterPro"/>
</dbReference>
<evidence type="ECO:0000313" key="5">
    <source>
        <dbReference type="EMBL" id="KAJ3554942.1"/>
    </source>
</evidence>
<dbReference type="PROSITE" id="PS50822">
    <property type="entry name" value="PIWI"/>
    <property type="match status" value="1"/>
</dbReference>
<keyword evidence="6" id="KW-1185">Reference proteome</keyword>
<name>A0A9W8TGR9_9PEZI</name>
<dbReference type="InterPro" id="IPR003100">
    <property type="entry name" value="PAZ_dom"/>
</dbReference>